<dbReference type="EMBL" id="KX641262">
    <property type="protein sequence ID" value="AOT24890.1"/>
    <property type="molecule type" value="Genomic_DNA"/>
</dbReference>
<sequence>MTRPPTYHYQRADELVAELEQADPRVGMALPHVHLKFRLAELHAQLAQSPWHPGIEAASTADEAVLLLDCRECGYPFNKCAQLWTGQRKCCPDCDHRPPAETHTAKGDYL</sequence>
<organism evidence="1 2">
    <name type="scientific">Mycobacterium phage Nazo</name>
    <dbReference type="NCBI Taxonomy" id="1897547"/>
    <lineage>
        <taxon>Viruses</taxon>
        <taxon>Duplodnaviria</taxon>
        <taxon>Heunggongvirae</taxon>
        <taxon>Uroviricota</taxon>
        <taxon>Caudoviricetes</taxon>
        <taxon>Pclasvirinae</taxon>
        <taxon>Bignuzvirus</taxon>
        <taxon>Bignuzvirus bignuz</taxon>
    </lineage>
</organism>
<dbReference type="Proteomes" id="UP000223831">
    <property type="component" value="Genome"/>
</dbReference>
<name>A0A1D8EV11_9CAUD</name>
<evidence type="ECO:0000313" key="1">
    <source>
        <dbReference type="EMBL" id="AOT24890.1"/>
    </source>
</evidence>
<reference evidence="1 2" key="1">
    <citation type="submission" date="2016-07" db="EMBL/GenBank/DDBJ databases">
        <authorList>
            <person name="Adam N."/>
            <person name="Zuma S.H."/>
            <person name="Shabalala X.C."/>
            <person name="Zuke Z.H."/>
            <person name="Mpangane S."/>
            <person name="Maenetje N."/>
            <person name="Lafia M."/>
            <person name="Tshabalala L.M."/>
            <person name="Zwane T.C."/>
            <person name="Garlena R.A."/>
            <person name="Russell D.A."/>
            <person name="Bowman C.A."/>
            <person name="Rubin E."/>
            <person name="Larsen M.H."/>
            <person name="Guerrero C.A."/>
            <person name="Jacobs-Sera D."/>
            <person name="Hatfull G.F."/>
        </authorList>
    </citation>
    <scope>NUCLEOTIDE SEQUENCE [LARGE SCALE GENOMIC DNA]</scope>
</reference>
<proteinExistence type="predicted"/>
<accession>A0A1D8EV11</accession>
<gene>
    <name evidence="1" type="primary">51</name>
    <name evidence="1" type="ORF">PBI_NAZO_51</name>
</gene>
<evidence type="ECO:0000313" key="2">
    <source>
        <dbReference type="Proteomes" id="UP000223831"/>
    </source>
</evidence>
<protein>
    <submittedName>
        <fullName evidence="1">Uncharacterized protein</fullName>
    </submittedName>
</protein>